<protein>
    <recommendedName>
        <fullName evidence="2 7">Thioredoxin</fullName>
    </recommendedName>
</protein>
<evidence type="ECO:0000256" key="7">
    <source>
        <dbReference type="NCBIfam" id="TIGR01068"/>
    </source>
</evidence>
<evidence type="ECO:0000256" key="2">
    <source>
        <dbReference type="ARBA" id="ARBA00020570"/>
    </source>
</evidence>
<feature type="active site" description="Nucleophile" evidence="9">
    <location>
        <position position="30"/>
    </location>
</feature>
<dbReference type="InterPro" id="IPR017937">
    <property type="entry name" value="Thioredoxin_CS"/>
</dbReference>
<feature type="domain" description="Thioredoxin" evidence="11">
    <location>
        <begin position="1"/>
        <end position="104"/>
    </location>
</feature>
<evidence type="ECO:0000256" key="10">
    <source>
        <dbReference type="PIRSR" id="PIRSR000077-4"/>
    </source>
</evidence>
<keyword evidence="5 10" id="KW-1015">Disulfide bond</keyword>
<evidence type="ECO:0000256" key="8">
    <source>
        <dbReference type="PIRNR" id="PIRNR000077"/>
    </source>
</evidence>
<dbReference type="SUPFAM" id="SSF52833">
    <property type="entry name" value="Thioredoxin-like"/>
    <property type="match status" value="1"/>
</dbReference>
<organism evidence="12 13">
    <name type="scientific">Moryella indoligenes</name>
    <dbReference type="NCBI Taxonomy" id="371674"/>
    <lineage>
        <taxon>Bacteria</taxon>
        <taxon>Bacillati</taxon>
        <taxon>Bacillota</taxon>
        <taxon>Clostridia</taxon>
        <taxon>Lachnospirales</taxon>
        <taxon>Lachnospiraceae</taxon>
        <taxon>Moryella</taxon>
    </lineage>
</organism>
<dbReference type="Gene3D" id="3.40.30.10">
    <property type="entry name" value="Glutaredoxin"/>
    <property type="match status" value="1"/>
</dbReference>
<dbReference type="GO" id="GO:0005737">
    <property type="term" value="C:cytoplasm"/>
    <property type="evidence" value="ECO:0007669"/>
    <property type="project" value="TreeGrafter"/>
</dbReference>
<keyword evidence="4" id="KW-0249">Electron transport</keyword>
<gene>
    <name evidence="12" type="ORF">J2S20_000920</name>
</gene>
<name>A0AAE3V9T3_9FIRM</name>
<evidence type="ECO:0000256" key="1">
    <source>
        <dbReference type="ARBA" id="ARBA00008987"/>
    </source>
</evidence>
<comment type="similarity">
    <text evidence="1 8">Belongs to the thioredoxin family.</text>
</comment>
<dbReference type="PROSITE" id="PS51352">
    <property type="entry name" value="THIOREDOXIN_2"/>
    <property type="match status" value="1"/>
</dbReference>
<dbReference type="GO" id="GO:0015035">
    <property type="term" value="F:protein-disulfide reductase activity"/>
    <property type="evidence" value="ECO:0007669"/>
    <property type="project" value="UniProtKB-UniRule"/>
</dbReference>
<dbReference type="NCBIfam" id="TIGR01068">
    <property type="entry name" value="thioredoxin"/>
    <property type="match status" value="1"/>
</dbReference>
<keyword evidence="13" id="KW-1185">Reference proteome</keyword>
<dbReference type="PANTHER" id="PTHR45663:SF11">
    <property type="entry name" value="GEO12009P1"/>
    <property type="match status" value="1"/>
</dbReference>
<comment type="caution">
    <text evidence="12">The sequence shown here is derived from an EMBL/GenBank/DDBJ whole genome shotgun (WGS) entry which is preliminary data.</text>
</comment>
<evidence type="ECO:0000259" key="11">
    <source>
        <dbReference type="PROSITE" id="PS51352"/>
    </source>
</evidence>
<accession>A0AAE3V9T3</accession>
<dbReference type="PRINTS" id="PR00421">
    <property type="entry name" value="THIOREDOXIN"/>
</dbReference>
<evidence type="ECO:0000313" key="13">
    <source>
        <dbReference type="Proteomes" id="UP001241537"/>
    </source>
</evidence>
<dbReference type="Pfam" id="PF00085">
    <property type="entry name" value="Thioredoxin"/>
    <property type="match status" value="1"/>
</dbReference>
<evidence type="ECO:0000256" key="5">
    <source>
        <dbReference type="ARBA" id="ARBA00023157"/>
    </source>
</evidence>
<evidence type="ECO:0000256" key="6">
    <source>
        <dbReference type="ARBA" id="ARBA00023284"/>
    </source>
</evidence>
<dbReference type="InterPro" id="IPR036249">
    <property type="entry name" value="Thioredoxin-like_sf"/>
</dbReference>
<proteinExistence type="inferred from homology"/>
<feature type="disulfide bond" description="Redox-active" evidence="10">
    <location>
        <begin position="30"/>
        <end position="33"/>
    </location>
</feature>
<reference evidence="12" key="1">
    <citation type="submission" date="2023-07" db="EMBL/GenBank/DDBJ databases">
        <title>Genomic Encyclopedia of Type Strains, Phase IV (KMG-IV): sequencing the most valuable type-strain genomes for metagenomic binning, comparative biology and taxonomic classification.</title>
        <authorList>
            <person name="Goeker M."/>
        </authorList>
    </citation>
    <scope>NUCLEOTIDE SEQUENCE</scope>
    <source>
        <strain evidence="12">DSM 19659</strain>
    </source>
</reference>
<dbReference type="RefSeq" id="WP_330692756.1">
    <property type="nucleotide sequence ID" value="NZ_JAUSTO010000004.1"/>
</dbReference>
<dbReference type="EMBL" id="JAUSTO010000004">
    <property type="protein sequence ID" value="MDQ0152235.1"/>
    <property type="molecule type" value="Genomic_DNA"/>
</dbReference>
<keyword evidence="3" id="KW-0813">Transport</keyword>
<sequence>MVKQLSEANFETEVLKSEKPVLVDFYADWCGPCKMTAPVLDKLAEMVDNVSFVKINVDENQNLAAKYQVMTIPNLVVFKNGEVVTRAIGAQNLDALKALIEKAL</sequence>
<dbReference type="FunFam" id="3.40.30.10:FF:000001">
    <property type="entry name" value="Thioredoxin"/>
    <property type="match status" value="1"/>
</dbReference>
<dbReference type="PIRSF" id="PIRSF000077">
    <property type="entry name" value="Thioredoxin"/>
    <property type="match status" value="1"/>
</dbReference>
<evidence type="ECO:0000313" key="12">
    <source>
        <dbReference type="EMBL" id="MDQ0152235.1"/>
    </source>
</evidence>
<dbReference type="InterPro" id="IPR005746">
    <property type="entry name" value="Thioredoxin"/>
</dbReference>
<dbReference type="PROSITE" id="PS00194">
    <property type="entry name" value="THIOREDOXIN_1"/>
    <property type="match status" value="1"/>
</dbReference>
<feature type="site" description="Deprotonates C-terminal active site Cys" evidence="9">
    <location>
        <position position="24"/>
    </location>
</feature>
<evidence type="ECO:0000256" key="3">
    <source>
        <dbReference type="ARBA" id="ARBA00022448"/>
    </source>
</evidence>
<evidence type="ECO:0000256" key="9">
    <source>
        <dbReference type="PIRSR" id="PIRSR000077-1"/>
    </source>
</evidence>
<feature type="site" description="Contributes to redox potential value" evidence="9">
    <location>
        <position position="32"/>
    </location>
</feature>
<dbReference type="AlphaFoldDB" id="A0AAE3V9T3"/>
<evidence type="ECO:0000256" key="4">
    <source>
        <dbReference type="ARBA" id="ARBA00022982"/>
    </source>
</evidence>
<dbReference type="InterPro" id="IPR013766">
    <property type="entry name" value="Thioredoxin_domain"/>
</dbReference>
<dbReference type="Proteomes" id="UP001241537">
    <property type="component" value="Unassembled WGS sequence"/>
</dbReference>
<feature type="site" description="Contributes to redox potential value" evidence="9">
    <location>
        <position position="31"/>
    </location>
</feature>
<dbReference type="CDD" id="cd02947">
    <property type="entry name" value="TRX_family"/>
    <property type="match status" value="1"/>
</dbReference>
<dbReference type="PANTHER" id="PTHR45663">
    <property type="entry name" value="GEO12009P1"/>
    <property type="match status" value="1"/>
</dbReference>
<keyword evidence="6 10" id="KW-0676">Redox-active center</keyword>
<feature type="active site" description="Nucleophile" evidence="9">
    <location>
        <position position="33"/>
    </location>
</feature>